<dbReference type="EMBL" id="FOZZ01000004">
    <property type="protein sequence ID" value="SFS75071.1"/>
    <property type="molecule type" value="Genomic_DNA"/>
</dbReference>
<protein>
    <recommendedName>
        <fullName evidence="2">CAAX prenyl protease 2/Lysostaphin resistance protein A-like domain-containing protein</fullName>
    </recommendedName>
</protein>
<dbReference type="GO" id="GO:0080120">
    <property type="term" value="P:CAAX-box protein maturation"/>
    <property type="evidence" value="ECO:0007669"/>
    <property type="project" value="UniProtKB-ARBA"/>
</dbReference>
<feature type="transmembrane region" description="Helical" evidence="1">
    <location>
        <begin position="61"/>
        <end position="80"/>
    </location>
</feature>
<feature type="transmembrane region" description="Helical" evidence="1">
    <location>
        <begin position="193"/>
        <end position="212"/>
    </location>
</feature>
<feature type="transmembrane region" description="Helical" evidence="1">
    <location>
        <begin position="242"/>
        <end position="260"/>
    </location>
</feature>
<name>A0A1I6SDN3_9SPHI</name>
<keyword evidence="1" id="KW-0472">Membrane</keyword>
<dbReference type="PANTHER" id="PTHR43592:SF15">
    <property type="entry name" value="CAAX AMINO TERMINAL PROTEASE FAMILY PROTEIN"/>
    <property type="match status" value="1"/>
</dbReference>
<feature type="domain" description="CAAX prenyl protease 2/Lysostaphin resistance protein A-like" evidence="2">
    <location>
        <begin position="163"/>
        <end position="250"/>
    </location>
</feature>
<dbReference type="Proteomes" id="UP000198785">
    <property type="component" value="Unassembled WGS sequence"/>
</dbReference>
<sequence length="309" mass="35212">MNDTLGKPHNSPWKDLLTLLLVTFGLSLALQLPLVLIGLFLSGDINGLSEDTGSLYAIHPYFTYLVFMGGTLGTFLLPAYYYYRKSNQPGVLPSQGLNRVWTYVLSVLFLLAFVPLMSLVSDWNLQMTLPESFRGIEQWMRVQEDQMTDIMSQIIMVDRVDLLLMNVLAIAVLPAIGEEFFFRGALQHIFKRIFGNTHITIWVVAIIFSAIHMQFYGFFPRMLLGVFFGYMLLWTGNIWVPIFAHFVNNASVVIMAFYYARQGKTYEELSASESFPIIVYLGSIILSIGLAYLSYQYSTKNKIYGKRMG</sequence>
<dbReference type="STRING" id="683125.SAMN05660206_104239"/>
<evidence type="ECO:0000313" key="3">
    <source>
        <dbReference type="EMBL" id="SFS75071.1"/>
    </source>
</evidence>
<gene>
    <name evidence="3" type="ORF">SAMN05660206_104239</name>
</gene>
<dbReference type="GO" id="GO:0004175">
    <property type="term" value="F:endopeptidase activity"/>
    <property type="evidence" value="ECO:0007669"/>
    <property type="project" value="UniProtKB-ARBA"/>
</dbReference>
<feature type="transmembrane region" description="Helical" evidence="1">
    <location>
        <begin position="162"/>
        <end position="181"/>
    </location>
</feature>
<reference evidence="3 4" key="1">
    <citation type="submission" date="2016-10" db="EMBL/GenBank/DDBJ databases">
        <authorList>
            <person name="de Groot N.N."/>
        </authorList>
    </citation>
    <scope>NUCLEOTIDE SEQUENCE [LARGE SCALE GENOMIC DNA]</scope>
    <source>
        <strain evidence="3 4">DSM 22789</strain>
    </source>
</reference>
<feature type="transmembrane region" description="Helical" evidence="1">
    <location>
        <begin position="100"/>
        <end position="120"/>
    </location>
</feature>
<accession>A0A1I6SDN3</accession>
<feature type="transmembrane region" description="Helical" evidence="1">
    <location>
        <begin position="16"/>
        <end position="41"/>
    </location>
</feature>
<evidence type="ECO:0000256" key="1">
    <source>
        <dbReference type="SAM" id="Phobius"/>
    </source>
</evidence>
<evidence type="ECO:0000259" key="2">
    <source>
        <dbReference type="Pfam" id="PF02517"/>
    </source>
</evidence>
<keyword evidence="1" id="KW-0812">Transmembrane</keyword>
<evidence type="ECO:0000313" key="4">
    <source>
        <dbReference type="Proteomes" id="UP000198785"/>
    </source>
</evidence>
<dbReference type="Pfam" id="PF02517">
    <property type="entry name" value="Rce1-like"/>
    <property type="match status" value="1"/>
</dbReference>
<dbReference type="PANTHER" id="PTHR43592">
    <property type="entry name" value="CAAX AMINO TERMINAL PROTEASE"/>
    <property type="match status" value="1"/>
</dbReference>
<dbReference type="OrthoDB" id="1523022at2"/>
<keyword evidence="1" id="KW-1133">Transmembrane helix</keyword>
<dbReference type="RefSeq" id="WP_093364933.1">
    <property type="nucleotide sequence ID" value="NZ_FOZZ01000004.1"/>
</dbReference>
<proteinExistence type="predicted"/>
<organism evidence="3 4">
    <name type="scientific">Sphingobacterium wenxiniae</name>
    <dbReference type="NCBI Taxonomy" id="683125"/>
    <lineage>
        <taxon>Bacteria</taxon>
        <taxon>Pseudomonadati</taxon>
        <taxon>Bacteroidota</taxon>
        <taxon>Sphingobacteriia</taxon>
        <taxon>Sphingobacteriales</taxon>
        <taxon>Sphingobacteriaceae</taxon>
        <taxon>Sphingobacterium</taxon>
    </lineage>
</organism>
<feature type="transmembrane region" description="Helical" evidence="1">
    <location>
        <begin position="275"/>
        <end position="295"/>
    </location>
</feature>
<dbReference type="InterPro" id="IPR003675">
    <property type="entry name" value="Rce1/LyrA-like_dom"/>
</dbReference>
<keyword evidence="4" id="KW-1185">Reference proteome</keyword>
<dbReference type="AlphaFoldDB" id="A0A1I6SDN3"/>